<reference evidence="2" key="1">
    <citation type="submission" date="2013-10" db="EMBL/GenBank/DDBJ databases">
        <title>Genome sequencing of Onchocerca volvulus.</title>
        <authorList>
            <person name="Cotton J."/>
            <person name="Tsai J."/>
            <person name="Stanley E."/>
            <person name="Tracey A."/>
            <person name="Holroyd N."/>
            <person name="Lustigman S."/>
            <person name="Berriman M."/>
        </authorList>
    </citation>
    <scope>NUCLEOTIDE SEQUENCE</scope>
</reference>
<organism evidence="1 2">
    <name type="scientific">Onchocerca volvulus</name>
    <dbReference type="NCBI Taxonomy" id="6282"/>
    <lineage>
        <taxon>Eukaryota</taxon>
        <taxon>Metazoa</taxon>
        <taxon>Ecdysozoa</taxon>
        <taxon>Nematoda</taxon>
        <taxon>Chromadorea</taxon>
        <taxon>Rhabditida</taxon>
        <taxon>Spirurina</taxon>
        <taxon>Spiruromorpha</taxon>
        <taxon>Filarioidea</taxon>
        <taxon>Onchocercidae</taxon>
        <taxon>Onchocerca</taxon>
    </lineage>
</organism>
<dbReference type="EnsemblMetazoa" id="OVOC4861.1">
    <property type="protein sequence ID" value="OVOC4861.1"/>
    <property type="gene ID" value="WBGene00241670"/>
</dbReference>
<evidence type="ECO:0000313" key="1">
    <source>
        <dbReference type="EnsemblMetazoa" id="OVOC4861.1"/>
    </source>
</evidence>
<keyword evidence="2" id="KW-1185">Reference proteome</keyword>
<accession>A0A8R1TU01</accession>
<dbReference type="AlphaFoldDB" id="A0A8R1TU01"/>
<evidence type="ECO:0000313" key="2">
    <source>
        <dbReference type="Proteomes" id="UP000024404"/>
    </source>
</evidence>
<dbReference type="EMBL" id="CMVM020000144">
    <property type="status" value="NOT_ANNOTATED_CDS"/>
    <property type="molecule type" value="Genomic_DNA"/>
</dbReference>
<protein>
    <submittedName>
        <fullName evidence="1">Uncharacterized protein</fullName>
    </submittedName>
</protein>
<sequence length="99" mass="11208">MGIQDNCCLALIRKNEIARFEDTWYFFCVRRIQSNSSTFLDAVWCSKMDGAHEKEVIMFGRRSSDDAFVEMPDVAPLFAVAITSIIRTSSLITSKMTDG</sequence>
<proteinExistence type="predicted"/>
<reference evidence="1" key="2">
    <citation type="submission" date="2022-06" db="UniProtKB">
        <authorList>
            <consortium name="EnsemblMetazoa"/>
        </authorList>
    </citation>
    <scope>IDENTIFICATION</scope>
</reference>
<name>A0A8R1TU01_ONCVO</name>
<dbReference type="Proteomes" id="UP000024404">
    <property type="component" value="Unassembled WGS sequence"/>
</dbReference>